<keyword evidence="5" id="KW-1185">Reference proteome</keyword>
<evidence type="ECO:0000256" key="1">
    <source>
        <dbReference type="ARBA" id="ARBA00023015"/>
    </source>
</evidence>
<dbReference type="PANTHER" id="PTHR34236:SF1">
    <property type="entry name" value="DIMETHYL SULFOXIDE REDUCTASE TRANSCRIPTIONAL ACTIVATOR"/>
    <property type="match status" value="1"/>
</dbReference>
<dbReference type="RefSeq" id="WP_004968190.1">
    <property type="nucleotide sequence ID" value="NZ_AOLP01000006.1"/>
</dbReference>
<dbReference type="AlphaFoldDB" id="M0JCR9"/>
<reference evidence="4 5" key="1">
    <citation type="journal article" date="2014" name="PLoS Genet.">
        <title>Phylogenetically driven sequencing of extremely halophilic archaea reveals strategies for static and dynamic osmo-response.</title>
        <authorList>
            <person name="Becker E.A."/>
            <person name="Seitzer P.M."/>
            <person name="Tritt A."/>
            <person name="Larsen D."/>
            <person name="Krusor M."/>
            <person name="Yao A.I."/>
            <person name="Wu D."/>
            <person name="Madern D."/>
            <person name="Eisen J.A."/>
            <person name="Darling A.E."/>
            <person name="Facciotti M.T."/>
        </authorList>
    </citation>
    <scope>NUCLEOTIDE SEQUENCE [LARGE SCALE GENOMIC DNA]</scope>
    <source>
        <strain evidence="4 5">ATCC 35960</strain>
    </source>
</reference>
<name>M0JCR9_9EURY</name>
<keyword evidence="1" id="KW-0805">Transcription regulation</keyword>
<gene>
    <name evidence="4" type="ORF">C438_05172</name>
</gene>
<protein>
    <submittedName>
        <fullName evidence="4">Transcriptional regulator</fullName>
    </submittedName>
</protein>
<evidence type="ECO:0000259" key="3">
    <source>
        <dbReference type="Pfam" id="PF04967"/>
    </source>
</evidence>
<evidence type="ECO:0000256" key="2">
    <source>
        <dbReference type="ARBA" id="ARBA00023163"/>
    </source>
</evidence>
<evidence type="ECO:0000313" key="5">
    <source>
        <dbReference type="Proteomes" id="UP000011553"/>
    </source>
</evidence>
<comment type="caution">
    <text evidence="4">The sequence shown here is derived from an EMBL/GenBank/DDBJ whole genome shotgun (WGS) entry which is preliminary data.</text>
</comment>
<dbReference type="Pfam" id="PF04967">
    <property type="entry name" value="HTH_10"/>
    <property type="match status" value="1"/>
</dbReference>
<dbReference type="PANTHER" id="PTHR34236">
    <property type="entry name" value="DIMETHYL SULFOXIDE REDUCTASE TRANSCRIPTIONAL ACTIVATOR"/>
    <property type="match status" value="1"/>
</dbReference>
<dbReference type="SUPFAM" id="SSF88659">
    <property type="entry name" value="Sigma3 and sigma4 domains of RNA polymerase sigma factors"/>
    <property type="match status" value="1"/>
</dbReference>
<organism evidence="4 5">
    <name type="scientific">Haloferax denitrificans ATCC 35960</name>
    <dbReference type="NCBI Taxonomy" id="662478"/>
    <lineage>
        <taxon>Archaea</taxon>
        <taxon>Methanobacteriati</taxon>
        <taxon>Methanobacteriota</taxon>
        <taxon>Stenosarchaea group</taxon>
        <taxon>Halobacteria</taxon>
        <taxon>Halobacteriales</taxon>
        <taxon>Haloferacaceae</taxon>
        <taxon>Haloferax</taxon>
    </lineage>
</organism>
<dbReference type="InterPro" id="IPR007050">
    <property type="entry name" value="HTH_bacterioopsin"/>
</dbReference>
<evidence type="ECO:0000313" key="4">
    <source>
        <dbReference type="EMBL" id="EMA06917.1"/>
    </source>
</evidence>
<keyword evidence="2" id="KW-0804">Transcription</keyword>
<feature type="domain" description="HTH bat-type" evidence="3">
    <location>
        <begin position="172"/>
        <end position="221"/>
    </location>
</feature>
<proteinExistence type="predicted"/>
<dbReference type="EMBL" id="AOLP01000006">
    <property type="protein sequence ID" value="EMA06917.1"/>
    <property type="molecule type" value="Genomic_DNA"/>
</dbReference>
<accession>M0JCR9</accession>
<dbReference type="Proteomes" id="UP000011553">
    <property type="component" value="Unassembled WGS sequence"/>
</dbReference>
<dbReference type="InterPro" id="IPR013324">
    <property type="entry name" value="RNA_pol_sigma_r3/r4-like"/>
</dbReference>
<sequence>MLNVKIRVKYEGDWTAELRDKDVFGQFLATTFRNRQYLGVVTLDVASEDCDEVLETIRNHRHTESMEVIEIRETDYGKRSTATIVINGLYHEYTPLQILLYEGYLPYGAFGELDNGEMTYDLLVEDRDSISDAVSLLREFGPVSVDRITQSFSSYVVPSVTEWQSLLSSLPPRQRELLDTALEEGYYDMPREITLKELADEVGVAKTTASQHLRKAERQIVSFVVRYMNLTQPN</sequence>